<evidence type="ECO:0008006" key="3">
    <source>
        <dbReference type="Google" id="ProtNLM"/>
    </source>
</evidence>
<proteinExistence type="predicted"/>
<keyword evidence="2" id="KW-1185">Reference proteome</keyword>
<name>A0A6L3V7H1_9BACI</name>
<sequence length="118" mass="14089">MVTAIVIPIICIYFFWVTKKELRESHEKWLQLKNVPEEAIISGTIMQLSGNKQRFSYNRFVYVLEMKVQSDYSFVNIKKVIPIEHEVEIPQIKTGETIRAFGNWKQDYFLVNRIEKKF</sequence>
<dbReference type="AlphaFoldDB" id="A0A6L3V7H1"/>
<evidence type="ECO:0000313" key="1">
    <source>
        <dbReference type="EMBL" id="KAB2337387.1"/>
    </source>
</evidence>
<dbReference type="Proteomes" id="UP000481030">
    <property type="component" value="Unassembled WGS sequence"/>
</dbReference>
<organism evidence="1 2">
    <name type="scientific">Cytobacillus depressus</name>
    <dbReference type="NCBI Taxonomy" id="1602942"/>
    <lineage>
        <taxon>Bacteria</taxon>
        <taxon>Bacillati</taxon>
        <taxon>Bacillota</taxon>
        <taxon>Bacilli</taxon>
        <taxon>Bacillales</taxon>
        <taxon>Bacillaceae</taxon>
        <taxon>Cytobacillus</taxon>
    </lineage>
</organism>
<gene>
    <name evidence="1" type="ORF">F7731_07180</name>
</gene>
<dbReference type="EMBL" id="WBOS01000002">
    <property type="protein sequence ID" value="KAB2337387.1"/>
    <property type="molecule type" value="Genomic_DNA"/>
</dbReference>
<comment type="caution">
    <text evidence="1">The sequence shown here is derived from an EMBL/GenBank/DDBJ whole genome shotgun (WGS) entry which is preliminary data.</text>
</comment>
<evidence type="ECO:0000313" key="2">
    <source>
        <dbReference type="Proteomes" id="UP000481030"/>
    </source>
</evidence>
<accession>A0A6L3V7H1</accession>
<reference evidence="1 2" key="1">
    <citation type="journal article" date="2016" name="Antonie Van Leeuwenhoek">
        <title>Bacillus depressus sp. nov., isolated from soil of a sunflower field.</title>
        <authorList>
            <person name="Wei X."/>
            <person name="Xin D."/>
            <person name="Xin Y."/>
            <person name="Zhang H."/>
            <person name="Wang T."/>
            <person name="Zhang J."/>
        </authorList>
    </citation>
    <scope>NUCLEOTIDE SEQUENCE [LARGE SCALE GENOMIC DNA]</scope>
    <source>
        <strain evidence="1 2">BZ1</strain>
    </source>
</reference>
<protein>
    <recommendedName>
        <fullName evidence="3">DUF4131 domain-containing protein</fullName>
    </recommendedName>
</protein>
<dbReference type="OrthoDB" id="2917898at2"/>